<protein>
    <recommendedName>
        <fullName evidence="4">Methyltransferase domain-containing protein</fullName>
    </recommendedName>
</protein>
<evidence type="ECO:0008006" key="4">
    <source>
        <dbReference type="Google" id="ProtNLM"/>
    </source>
</evidence>
<dbReference type="PANTHER" id="PTHR35897">
    <property type="entry name" value="METHYLTRANSFERASE AUSD"/>
    <property type="match status" value="1"/>
</dbReference>
<dbReference type="Gene3D" id="3.40.50.150">
    <property type="entry name" value="Vaccinia Virus protein VP39"/>
    <property type="match status" value="1"/>
</dbReference>
<organism evidence="2 3">
    <name type="scientific">Gnomoniopsis smithogilvyi</name>
    <dbReference type="NCBI Taxonomy" id="1191159"/>
    <lineage>
        <taxon>Eukaryota</taxon>
        <taxon>Fungi</taxon>
        <taxon>Dikarya</taxon>
        <taxon>Ascomycota</taxon>
        <taxon>Pezizomycotina</taxon>
        <taxon>Sordariomycetes</taxon>
        <taxon>Sordariomycetidae</taxon>
        <taxon>Diaporthales</taxon>
        <taxon>Gnomoniaceae</taxon>
        <taxon>Gnomoniopsis</taxon>
    </lineage>
</organism>
<feature type="compositionally biased region" description="Low complexity" evidence="1">
    <location>
        <begin position="28"/>
        <end position="54"/>
    </location>
</feature>
<dbReference type="Proteomes" id="UP001140453">
    <property type="component" value="Unassembled WGS sequence"/>
</dbReference>
<dbReference type="AlphaFoldDB" id="A0A9W9CU84"/>
<reference evidence="2" key="1">
    <citation type="submission" date="2022-10" db="EMBL/GenBank/DDBJ databases">
        <title>Tapping the CABI collections for fungal endophytes: first genome assemblies for Collariella, Neodidymelliopsis, Ascochyta clinopodiicola, Didymella pomorum, Didymosphaeria variabile, Neocosmospora piperis and Neocucurbitaria cava.</title>
        <authorList>
            <person name="Hill R."/>
        </authorList>
    </citation>
    <scope>NUCLEOTIDE SEQUENCE</scope>
    <source>
        <strain evidence="2">IMI 355082</strain>
    </source>
</reference>
<dbReference type="EMBL" id="JAPEVB010000005">
    <property type="protein sequence ID" value="KAJ4387287.1"/>
    <property type="molecule type" value="Genomic_DNA"/>
</dbReference>
<evidence type="ECO:0000313" key="3">
    <source>
        <dbReference type="Proteomes" id="UP001140453"/>
    </source>
</evidence>
<proteinExistence type="predicted"/>
<keyword evidence="3" id="KW-1185">Reference proteome</keyword>
<dbReference type="InterPro" id="IPR051654">
    <property type="entry name" value="Meroterpenoid_MTases"/>
</dbReference>
<evidence type="ECO:0000256" key="1">
    <source>
        <dbReference type="SAM" id="MobiDB-lite"/>
    </source>
</evidence>
<accession>A0A9W9CU84</accession>
<sequence length="335" mass="37542">MSQKPDFSTDFSGPYPQRRLIPKRPDPQQAEEGSATGGETTEQQQNEQPNATAARSHLWFEETTIVPDAFRKLLVEYSHIPSEEVDEHVVRVRNRAWEVHPYPCLGQFRFLELNLSHRPGPLYPRLLSLLTSSTPVPSDAPVFLDIGTCLGQDIRALIAAGAHPSTVAGAELSGTFIDLGYELFRDDPQTVRMVRADVLAPLEEEGNALAGWRGKLKVVQLGMILHLFSWEEGVRAFENAIALLRDEKGVLIIGQATGNVDGLETRTLSPGGKDRATWKHNVETFQRLVKEVETKTGKKWEVRATLDEGLSVNDGKRTWDNPKTRRLLFEVERTE</sequence>
<comment type="caution">
    <text evidence="2">The sequence shown here is derived from an EMBL/GenBank/DDBJ whole genome shotgun (WGS) entry which is preliminary data.</text>
</comment>
<feature type="compositionally biased region" description="Polar residues" evidence="1">
    <location>
        <begin position="1"/>
        <end position="11"/>
    </location>
</feature>
<dbReference type="InterPro" id="IPR029063">
    <property type="entry name" value="SAM-dependent_MTases_sf"/>
</dbReference>
<dbReference type="PANTHER" id="PTHR35897:SF2">
    <property type="entry name" value="METHYLTRANSFERASE DOMAIN-CONTAINING PROTEIN"/>
    <property type="match status" value="1"/>
</dbReference>
<dbReference type="SUPFAM" id="SSF53335">
    <property type="entry name" value="S-adenosyl-L-methionine-dependent methyltransferases"/>
    <property type="match status" value="1"/>
</dbReference>
<name>A0A9W9CU84_9PEZI</name>
<gene>
    <name evidence="2" type="ORF">N0V93_007876</name>
</gene>
<dbReference type="OrthoDB" id="2094832at2759"/>
<feature type="region of interest" description="Disordered" evidence="1">
    <location>
        <begin position="1"/>
        <end position="54"/>
    </location>
</feature>
<evidence type="ECO:0000313" key="2">
    <source>
        <dbReference type="EMBL" id="KAJ4387287.1"/>
    </source>
</evidence>